<name>A0A7S4KD64_9STRA</name>
<accession>A0A7S4KD64</accession>
<sequence length="288" mass="31362">MMKISVGGSMWASLFAMTSLSLWSAESIPPNDVCCDRANDPEGCLDYENHDELSFDNCVGAIGVDCDGVPYDLSFEPVGTLSVNLVKPVSNGDTTVVLKTSVGSILHDLCCIENPRGAFCTGTNYPIDETLNLFGNADNSCACIMEWRKAAWNVLRGRYWLESYGKAAFSSDLTASGIYRESWLPTGSGTNYLDYKSNWGLQENQATALLCAPSGTQLDCPSEDNNCKVPCFGLTCKACASGCSSRHRKRWNKNGRDHANAGDSDYCCSGEFKEVYWSSTGTRYGTCK</sequence>
<organism evidence="2">
    <name type="scientific">Odontella aurita</name>
    <dbReference type="NCBI Taxonomy" id="265563"/>
    <lineage>
        <taxon>Eukaryota</taxon>
        <taxon>Sar</taxon>
        <taxon>Stramenopiles</taxon>
        <taxon>Ochrophyta</taxon>
        <taxon>Bacillariophyta</taxon>
        <taxon>Mediophyceae</taxon>
        <taxon>Biddulphiophycidae</taxon>
        <taxon>Eupodiscales</taxon>
        <taxon>Odontellaceae</taxon>
        <taxon>Odontella</taxon>
    </lineage>
</organism>
<keyword evidence="1" id="KW-0732">Signal</keyword>
<dbReference type="EMBL" id="HBKQ01063254">
    <property type="protein sequence ID" value="CAE2290968.1"/>
    <property type="molecule type" value="Transcribed_RNA"/>
</dbReference>
<feature type="signal peptide" evidence="1">
    <location>
        <begin position="1"/>
        <end position="27"/>
    </location>
</feature>
<evidence type="ECO:0000256" key="1">
    <source>
        <dbReference type="SAM" id="SignalP"/>
    </source>
</evidence>
<proteinExistence type="predicted"/>
<gene>
    <name evidence="2" type="ORF">OAUR00152_LOCUS43166</name>
</gene>
<feature type="chain" id="PRO_5030867448" evidence="1">
    <location>
        <begin position="28"/>
        <end position="288"/>
    </location>
</feature>
<evidence type="ECO:0000313" key="2">
    <source>
        <dbReference type="EMBL" id="CAE2290968.1"/>
    </source>
</evidence>
<protein>
    <submittedName>
        <fullName evidence="2">Uncharacterized protein</fullName>
    </submittedName>
</protein>
<dbReference type="AlphaFoldDB" id="A0A7S4KD64"/>
<reference evidence="2" key="1">
    <citation type="submission" date="2021-01" db="EMBL/GenBank/DDBJ databases">
        <authorList>
            <person name="Corre E."/>
            <person name="Pelletier E."/>
            <person name="Niang G."/>
            <person name="Scheremetjew M."/>
            <person name="Finn R."/>
            <person name="Kale V."/>
            <person name="Holt S."/>
            <person name="Cochrane G."/>
            <person name="Meng A."/>
            <person name="Brown T."/>
            <person name="Cohen L."/>
        </authorList>
    </citation>
    <scope>NUCLEOTIDE SEQUENCE</scope>
    <source>
        <strain evidence="2">Isolate 1302-5</strain>
    </source>
</reference>